<accession>A1BEY2</accession>
<dbReference type="HOGENOM" id="CLU_133290_0_0_10"/>
<dbReference type="InterPro" id="IPR006503">
    <property type="entry name" value="Nase-assoc"/>
</dbReference>
<dbReference type="InterPro" id="IPR006660">
    <property type="entry name" value="Arsenate_reductase-like"/>
</dbReference>
<name>A1BEY2_CHLPD</name>
<dbReference type="STRING" id="290317.Cpha266_0911"/>
<evidence type="ECO:0000256" key="1">
    <source>
        <dbReference type="ARBA" id="ARBA00007198"/>
    </source>
</evidence>
<dbReference type="InterPro" id="IPR036249">
    <property type="entry name" value="Thioredoxin-like_sf"/>
</dbReference>
<keyword evidence="4" id="KW-1185">Reference proteome</keyword>
<dbReference type="CDD" id="cd03033">
    <property type="entry name" value="ArsC_15kD"/>
    <property type="match status" value="1"/>
</dbReference>
<dbReference type="EMBL" id="CP000492">
    <property type="protein sequence ID" value="ABL64959.1"/>
    <property type="molecule type" value="Genomic_DNA"/>
</dbReference>
<reference evidence="3 4" key="1">
    <citation type="submission" date="2006-12" db="EMBL/GenBank/DDBJ databases">
        <title>Complete sequence of Chlorobium phaeobacteroides DSM 266.</title>
        <authorList>
            <consortium name="US DOE Joint Genome Institute"/>
            <person name="Copeland A."/>
            <person name="Lucas S."/>
            <person name="Lapidus A."/>
            <person name="Barry K."/>
            <person name="Detter J.C."/>
            <person name="Glavina del Rio T."/>
            <person name="Hammon N."/>
            <person name="Israni S."/>
            <person name="Pitluck S."/>
            <person name="Goltsman E."/>
            <person name="Schmutz J."/>
            <person name="Larimer F."/>
            <person name="Land M."/>
            <person name="Hauser L."/>
            <person name="Mikhailova N."/>
            <person name="Li T."/>
            <person name="Overmann J."/>
            <person name="Bryant D.A."/>
            <person name="Richardson P."/>
        </authorList>
    </citation>
    <scope>NUCLEOTIDE SEQUENCE [LARGE SCALE GENOMIC DNA]</scope>
    <source>
        <strain evidence="3 4">DSM 266</strain>
    </source>
</reference>
<dbReference type="PROSITE" id="PS51353">
    <property type="entry name" value="ARSC"/>
    <property type="match status" value="1"/>
</dbReference>
<organism evidence="3 4">
    <name type="scientific">Chlorobium phaeobacteroides (strain DSM 266 / SMG 266 / 2430)</name>
    <dbReference type="NCBI Taxonomy" id="290317"/>
    <lineage>
        <taxon>Bacteria</taxon>
        <taxon>Pseudomonadati</taxon>
        <taxon>Chlorobiota</taxon>
        <taxon>Chlorobiia</taxon>
        <taxon>Chlorobiales</taxon>
        <taxon>Chlorobiaceae</taxon>
        <taxon>Chlorobium/Pelodictyon group</taxon>
        <taxon>Chlorobium</taxon>
    </lineage>
</organism>
<dbReference type="NCBIfam" id="TIGR01616">
    <property type="entry name" value="nitro_assoc"/>
    <property type="match status" value="1"/>
</dbReference>
<proteinExistence type="inferred from homology"/>
<dbReference type="Gene3D" id="3.40.30.10">
    <property type="entry name" value="Glutaredoxin"/>
    <property type="match status" value="1"/>
</dbReference>
<evidence type="ECO:0000313" key="3">
    <source>
        <dbReference type="EMBL" id="ABL64959.1"/>
    </source>
</evidence>
<evidence type="ECO:0000313" key="4">
    <source>
        <dbReference type="Proteomes" id="UP000008701"/>
    </source>
</evidence>
<sequence>MASILFFEKPGCQNNTRQKAWLELSGHTVDAVNILEYAWTKEELSLYLGENPISACFNPAAPEVKTGSMKPELLNKEDALDAMIKKPLLIRRPLLKIGNHYLQGFDTAVLRTIISLEAVPGAEKVIKSFITSDFNNCPHSDTLSCNQF</sequence>
<dbReference type="Proteomes" id="UP000008701">
    <property type="component" value="Chromosome"/>
</dbReference>
<dbReference type="AlphaFoldDB" id="A1BEY2"/>
<dbReference type="KEGG" id="cph:Cpha266_0911"/>
<dbReference type="SUPFAM" id="SSF52833">
    <property type="entry name" value="Thioredoxin-like"/>
    <property type="match status" value="1"/>
</dbReference>
<gene>
    <name evidence="3" type="ordered locus">Cpha266_0911</name>
</gene>
<dbReference type="eggNOG" id="COG1393">
    <property type="taxonomic scope" value="Bacteria"/>
</dbReference>
<comment type="similarity">
    <text evidence="1 2">Belongs to the ArsC family.</text>
</comment>
<dbReference type="RefSeq" id="WP_011744786.1">
    <property type="nucleotide sequence ID" value="NC_008639.1"/>
</dbReference>
<protein>
    <submittedName>
        <fullName evidence="3">Nitrogenase-associated protein</fullName>
    </submittedName>
</protein>
<evidence type="ECO:0000256" key="2">
    <source>
        <dbReference type="PROSITE-ProRule" id="PRU01282"/>
    </source>
</evidence>
<dbReference type="OrthoDB" id="9794155at2"/>